<evidence type="ECO:0000256" key="2">
    <source>
        <dbReference type="ARBA" id="ARBA00008821"/>
    </source>
</evidence>
<feature type="transmembrane region" description="Helical" evidence="8">
    <location>
        <begin position="128"/>
        <end position="146"/>
    </location>
</feature>
<evidence type="ECO:0000256" key="6">
    <source>
        <dbReference type="ARBA" id="ARBA00023136"/>
    </source>
</evidence>
<dbReference type="GO" id="GO:0000324">
    <property type="term" value="C:fungal-type vacuole"/>
    <property type="evidence" value="ECO:0007669"/>
    <property type="project" value="TreeGrafter"/>
</dbReference>
<feature type="transmembrane region" description="Helical" evidence="8">
    <location>
        <begin position="158"/>
        <end position="183"/>
    </location>
</feature>
<dbReference type="PANTHER" id="PTHR42810:SF2">
    <property type="entry name" value="PURINE PERMEASE C1399.01C-RELATED"/>
    <property type="match status" value="1"/>
</dbReference>
<gene>
    <name evidence="9" type="ORF">I316_07387</name>
</gene>
<feature type="transmembrane region" description="Helical" evidence="8">
    <location>
        <begin position="207"/>
        <end position="227"/>
    </location>
</feature>
<evidence type="ECO:0000256" key="8">
    <source>
        <dbReference type="SAM" id="Phobius"/>
    </source>
</evidence>
<keyword evidence="3" id="KW-0813">Transport</keyword>
<dbReference type="InterPro" id="IPR006042">
    <property type="entry name" value="Xan_ur_permease"/>
</dbReference>
<proteinExistence type="inferred from homology"/>
<evidence type="ECO:0000313" key="9">
    <source>
        <dbReference type="EMBL" id="OCF30980.1"/>
    </source>
</evidence>
<feature type="transmembrane region" description="Helical" evidence="8">
    <location>
        <begin position="360"/>
        <end position="381"/>
    </location>
</feature>
<feature type="transmembrane region" description="Helical" evidence="8">
    <location>
        <begin position="92"/>
        <end position="116"/>
    </location>
</feature>
<protein>
    <submittedName>
        <fullName evidence="9">NCS2 family nucleobase:cation symporter-2</fullName>
    </submittedName>
</protein>
<dbReference type="Proteomes" id="UP000092666">
    <property type="component" value="Unassembled WGS sequence"/>
</dbReference>
<reference evidence="10" key="2">
    <citation type="submission" date="2013-12" db="EMBL/GenBank/DDBJ databases">
        <title>Evolution of pathogenesis and genome organization in the Tremellales.</title>
        <authorList>
            <person name="Cuomo C."/>
            <person name="Litvintseva A."/>
            <person name="Heitman J."/>
            <person name="Chen Y."/>
            <person name="Sun S."/>
            <person name="Springer D."/>
            <person name="Dromer F."/>
            <person name="Young S."/>
            <person name="Zeng Q."/>
            <person name="Chapman S."/>
            <person name="Gujja S."/>
            <person name="Saif S."/>
            <person name="Birren B."/>
        </authorList>
    </citation>
    <scope>NUCLEOTIDE SEQUENCE [LARGE SCALE GENOMIC DNA]</scope>
    <source>
        <strain evidence="10">BCC8398</strain>
    </source>
</reference>
<evidence type="ECO:0000313" key="10">
    <source>
        <dbReference type="Proteomes" id="UP000092666"/>
    </source>
</evidence>
<sequence>MSGNIEAESSFDKGVHTPTGVTVQTLERDEDLGPVPTSRRSRFKSALKSLTTKDGWLGDYDYAGLMIPNIPFVTKTKRELPFYGVNERLPHLLLFILGLQHALAMVGGLVTPPLLLAGPAGAALGTDAQLYLVSACLIWCGVGTAIQVSRWKIPKTGYYFGTGLISVTGTSFAFTNVALSYLAQSYANGTCPMSADGKTKLPCPKEFGAILGTATLTGLFAIALSFVPPRAIRKMFPPLVTGTMLMFIGAALVKSGVTNWAGGSGTCASDHTVLCTAGSRQEYWGSGAFLGLGFSCFVTIIICEIFGSAFMKSASVFIGLIVGMIIAAATGFFNGPVISNAPAGSFLWTTTWKLSLRGELVLPMIAAWAIIVAETIGNVTASSDVSRMEISGETFMSRVQGGMLADSVMATLAGLATVPPLTTFSQNSGVIALTRNASRSSGYMCAAILFLMGVIGKFGAIFVAAPSSVIGGFTTFLFGAVATSGLRVLGYCQWTRRDRFIATVGVALGLASLTVPSWFSYLFTYTGTNAGKKGLIQAIVLIVEEPYLISALVMCALNVSLPAEISEEGSSSTVEEKKEWNEPGSFAGGPAEASSSGTARPRTPELV</sequence>
<keyword evidence="6 8" id="KW-0472">Membrane</keyword>
<reference evidence="9 10" key="1">
    <citation type="submission" date="2013-07" db="EMBL/GenBank/DDBJ databases">
        <title>The Genome Sequence of Cryptococcus heveanensis BCC8398.</title>
        <authorList>
            <consortium name="The Broad Institute Genome Sequencing Platform"/>
            <person name="Cuomo C."/>
            <person name="Litvintseva A."/>
            <person name="Chen Y."/>
            <person name="Heitman J."/>
            <person name="Sun S."/>
            <person name="Springer D."/>
            <person name="Dromer F."/>
            <person name="Young S.K."/>
            <person name="Zeng Q."/>
            <person name="Gargeya S."/>
            <person name="Fitzgerald M."/>
            <person name="Abouelleil A."/>
            <person name="Alvarado L."/>
            <person name="Berlin A.M."/>
            <person name="Chapman S.B."/>
            <person name="Dewar J."/>
            <person name="Goldberg J."/>
            <person name="Griggs A."/>
            <person name="Gujja S."/>
            <person name="Hansen M."/>
            <person name="Howarth C."/>
            <person name="Imamovic A."/>
            <person name="Larimer J."/>
            <person name="McCowan C."/>
            <person name="Murphy C."/>
            <person name="Pearson M."/>
            <person name="Priest M."/>
            <person name="Roberts A."/>
            <person name="Saif S."/>
            <person name="Shea T."/>
            <person name="Sykes S."/>
            <person name="Wortman J."/>
            <person name="Nusbaum C."/>
            <person name="Birren B."/>
        </authorList>
    </citation>
    <scope>NUCLEOTIDE SEQUENCE [LARGE SCALE GENOMIC DNA]</scope>
    <source>
        <strain evidence="9 10">BCC8398</strain>
    </source>
</reference>
<dbReference type="Pfam" id="PF00860">
    <property type="entry name" value="Xan_ur_permease"/>
    <property type="match status" value="1"/>
</dbReference>
<dbReference type="GO" id="GO:0005886">
    <property type="term" value="C:plasma membrane"/>
    <property type="evidence" value="ECO:0007669"/>
    <property type="project" value="TreeGrafter"/>
</dbReference>
<accession>A0A1B9GIR8</accession>
<keyword evidence="10" id="KW-1185">Reference proteome</keyword>
<keyword evidence="4 8" id="KW-0812">Transmembrane</keyword>
<dbReference type="InterPro" id="IPR006043">
    <property type="entry name" value="NCS2"/>
</dbReference>
<evidence type="ECO:0000256" key="5">
    <source>
        <dbReference type="ARBA" id="ARBA00022989"/>
    </source>
</evidence>
<keyword evidence="5 8" id="KW-1133">Transmembrane helix</keyword>
<evidence type="ECO:0000256" key="1">
    <source>
        <dbReference type="ARBA" id="ARBA00004141"/>
    </source>
</evidence>
<dbReference type="EMBL" id="KV700139">
    <property type="protein sequence ID" value="OCF30980.1"/>
    <property type="molecule type" value="Genomic_DNA"/>
</dbReference>
<name>A0A1B9GIR8_9TREE</name>
<organism evidence="9 10">
    <name type="scientific">Kwoniella heveanensis BCC8398</name>
    <dbReference type="NCBI Taxonomy" id="1296120"/>
    <lineage>
        <taxon>Eukaryota</taxon>
        <taxon>Fungi</taxon>
        <taxon>Dikarya</taxon>
        <taxon>Basidiomycota</taxon>
        <taxon>Agaricomycotina</taxon>
        <taxon>Tremellomycetes</taxon>
        <taxon>Tremellales</taxon>
        <taxon>Cryptococcaceae</taxon>
        <taxon>Kwoniella</taxon>
    </lineage>
</organism>
<evidence type="ECO:0000256" key="4">
    <source>
        <dbReference type="ARBA" id="ARBA00022692"/>
    </source>
</evidence>
<dbReference type="PANTHER" id="PTHR42810">
    <property type="entry name" value="PURINE PERMEASE C1399.01C-RELATED"/>
    <property type="match status" value="1"/>
</dbReference>
<feature type="transmembrane region" description="Helical" evidence="8">
    <location>
        <begin position="314"/>
        <end position="333"/>
    </location>
</feature>
<dbReference type="NCBIfam" id="TIGR00801">
    <property type="entry name" value="ncs2"/>
    <property type="match status" value="1"/>
</dbReference>
<dbReference type="GO" id="GO:0042907">
    <property type="term" value="F:xanthine transmembrane transporter activity"/>
    <property type="evidence" value="ECO:0007669"/>
    <property type="project" value="TreeGrafter"/>
</dbReference>
<dbReference type="OrthoDB" id="1641903at2759"/>
<feature type="region of interest" description="Disordered" evidence="7">
    <location>
        <begin position="1"/>
        <end position="38"/>
    </location>
</feature>
<feature type="transmembrane region" description="Helical" evidence="8">
    <location>
        <begin position="239"/>
        <end position="263"/>
    </location>
</feature>
<feature type="region of interest" description="Disordered" evidence="7">
    <location>
        <begin position="567"/>
        <end position="607"/>
    </location>
</feature>
<comment type="similarity">
    <text evidence="2">Belongs to the nucleobase:cation symporter-2 (NCS2) (TC 2.A.40) family.</text>
</comment>
<feature type="transmembrane region" description="Helical" evidence="8">
    <location>
        <begin position="469"/>
        <end position="489"/>
    </location>
</feature>
<dbReference type="STRING" id="1296120.A0A1B9GIR8"/>
<evidence type="ECO:0000256" key="3">
    <source>
        <dbReference type="ARBA" id="ARBA00022448"/>
    </source>
</evidence>
<dbReference type="AlphaFoldDB" id="A0A1B9GIR8"/>
<feature type="transmembrane region" description="Helical" evidence="8">
    <location>
        <begin position="283"/>
        <end position="307"/>
    </location>
</feature>
<feature type="transmembrane region" description="Helical" evidence="8">
    <location>
        <begin position="443"/>
        <end position="463"/>
    </location>
</feature>
<comment type="subcellular location">
    <subcellularLocation>
        <location evidence="1">Membrane</location>
        <topology evidence="1">Multi-pass membrane protein</topology>
    </subcellularLocation>
</comment>
<evidence type="ECO:0000256" key="7">
    <source>
        <dbReference type="SAM" id="MobiDB-lite"/>
    </source>
</evidence>
<feature type="transmembrane region" description="Helical" evidence="8">
    <location>
        <begin position="501"/>
        <end position="523"/>
    </location>
</feature>